<keyword evidence="2" id="KW-0472">Membrane</keyword>
<organism evidence="4">
    <name type="scientific">Tanacetum cinerariifolium</name>
    <name type="common">Dalmatian daisy</name>
    <name type="synonym">Chrysanthemum cinerariifolium</name>
    <dbReference type="NCBI Taxonomy" id="118510"/>
    <lineage>
        <taxon>Eukaryota</taxon>
        <taxon>Viridiplantae</taxon>
        <taxon>Streptophyta</taxon>
        <taxon>Embryophyta</taxon>
        <taxon>Tracheophyta</taxon>
        <taxon>Spermatophyta</taxon>
        <taxon>Magnoliopsida</taxon>
        <taxon>eudicotyledons</taxon>
        <taxon>Gunneridae</taxon>
        <taxon>Pentapetalae</taxon>
        <taxon>asterids</taxon>
        <taxon>campanulids</taxon>
        <taxon>Asterales</taxon>
        <taxon>Asteraceae</taxon>
        <taxon>Asteroideae</taxon>
        <taxon>Anthemideae</taxon>
        <taxon>Anthemidinae</taxon>
        <taxon>Tanacetum</taxon>
    </lineage>
</organism>
<dbReference type="AlphaFoldDB" id="A0A6L2L0F6"/>
<dbReference type="Pfam" id="PF00078">
    <property type="entry name" value="RVT_1"/>
    <property type="match status" value="1"/>
</dbReference>
<dbReference type="CDD" id="cd00590">
    <property type="entry name" value="RRM_SF"/>
    <property type="match status" value="1"/>
</dbReference>
<evidence type="ECO:0000259" key="3">
    <source>
        <dbReference type="PROSITE" id="PS50878"/>
    </source>
</evidence>
<dbReference type="PANTHER" id="PTHR33116">
    <property type="entry name" value="REVERSE TRANSCRIPTASE ZINC-BINDING DOMAIN-CONTAINING PROTEIN-RELATED-RELATED"/>
    <property type="match status" value="1"/>
</dbReference>
<dbReference type="PROSITE" id="PS50878">
    <property type="entry name" value="RT_POL"/>
    <property type="match status" value="1"/>
</dbReference>
<keyword evidence="4" id="KW-0695">RNA-directed DNA polymerase</keyword>
<feature type="domain" description="Reverse transcriptase" evidence="3">
    <location>
        <begin position="493"/>
        <end position="715"/>
    </location>
</feature>
<feature type="region of interest" description="Disordered" evidence="1">
    <location>
        <begin position="203"/>
        <end position="254"/>
    </location>
</feature>
<keyword evidence="4" id="KW-0548">Nucleotidyltransferase</keyword>
<dbReference type="Gene3D" id="3.30.70.330">
    <property type="match status" value="1"/>
</dbReference>
<sequence length="1045" mass="118294">MNGSSGGSRVIVSSIQDLWNTCKTYGHAVDAYIPNRRSKAGKRFGFVRFIKVFDVERLVNNLCTVWVGRYKLHANVARFQIEYLNKHSNQFNDNGTKRDNVGGQKEVMDDIPSLVLDDSCLNQKVYSLCLLGKVKEFTSLTNLKRVYGSPRLLKHTMITIDERVTWVKIEGVPCKWCSRNTFSRIASRWGTLLNGDELEDRDEVKGGDLGNLKDLEGDSDVEEVPESKFKEESNKHTLEENSVRQSNAQSKDPFDVDSSVEALDILLEKTRENDDQEDGGFVEKQTHLWNEALNDTQESICSGHFKKLEVPRTGGSILQLIDGLVNVGQTMGYDMTGCLAHKAKKIGLRSYVCLISEAVGNSGGILYVWDPNIFQKMNETVSDYFTMVRGVWVPSGKKAFNSFISNAGLVEVPLGGCSFTWCHKPVMKMSKLDNFLISDNLMCSCPSISSTSLDRHLSDHRPILMRKIHYDYGPTPFKFFLYWFDIDGFDKLVEDSWKEAHVTDQNAYVKLIKKLRYLKEKIRMWSRLNKKSSNSRKRNLKAELADLDLVIDKGEGANVDVKRRHEVVSLLQELEKGFNYCKWKPTKEFQFYKGLKQGDPLSPFLFILVMESLHVSFQKVADAGLFKGIKVASSLHISHLFYADDAIFMGQWNQSNIDTITRVLEVFHRASGLRINMNISKLMGISVDISKVEQAAAKIGCLIFKTSFTYLGSRVGGIMSWIQSWNDIIENINSKKPSWVRWKNVMASKDTGGLGVSSLFALNRALMFKWVWRFISQQSSLWASVIKALHGEDGKIGKKIKTSYPSIWLSIIHEVELLKSQGSGEFSVSSVRKVIDTTLLPKGTTKTRFSGLVLLLLLRLLVAPMRVVVPALFHSLSLAAVVDVVCALLCYSYRFGCSVGLLWLLVVAIVMAIKVRRWRLGGGGEVRRDWVVCWDGGGFPEMVAIIKRKSVRCPENKRFSNHSNYAFLFLTRNYDEQSTLNFHGVSECGKGPQLLRTPPPEAAYVMQKVERISVAETYMNVYINNKDAGKNMENMQTYMGRTKRD</sequence>
<dbReference type="Gene3D" id="3.60.10.10">
    <property type="entry name" value="Endonuclease/exonuclease/phosphatase"/>
    <property type="match status" value="1"/>
</dbReference>
<keyword evidence="2" id="KW-1133">Transmembrane helix</keyword>
<evidence type="ECO:0000313" key="4">
    <source>
        <dbReference type="EMBL" id="GEU54570.1"/>
    </source>
</evidence>
<feature type="compositionally biased region" description="Basic and acidic residues" evidence="1">
    <location>
        <begin position="225"/>
        <end position="242"/>
    </location>
</feature>
<feature type="transmembrane region" description="Helical" evidence="2">
    <location>
        <begin position="893"/>
        <end position="913"/>
    </location>
</feature>
<dbReference type="EMBL" id="BKCJ010003352">
    <property type="protein sequence ID" value="GEU54570.1"/>
    <property type="molecule type" value="Genomic_DNA"/>
</dbReference>
<accession>A0A6L2L0F6</accession>
<protein>
    <submittedName>
        <fullName evidence="4">RNA-directed DNA polymerase, eukaryota, reverse transcriptase zinc-binding domain protein</fullName>
    </submittedName>
</protein>
<gene>
    <name evidence="4" type="ORF">Tci_026548</name>
</gene>
<dbReference type="SUPFAM" id="SSF54928">
    <property type="entry name" value="RNA-binding domain, RBD"/>
    <property type="match status" value="1"/>
</dbReference>
<dbReference type="InterPro" id="IPR035979">
    <property type="entry name" value="RBD_domain_sf"/>
</dbReference>
<name>A0A6L2L0F6_TANCI</name>
<keyword evidence="2" id="KW-0812">Transmembrane</keyword>
<comment type="caution">
    <text evidence="4">The sequence shown here is derived from an EMBL/GenBank/DDBJ whole genome shotgun (WGS) entry which is preliminary data.</text>
</comment>
<dbReference type="GO" id="GO:0003676">
    <property type="term" value="F:nucleic acid binding"/>
    <property type="evidence" value="ECO:0007669"/>
    <property type="project" value="InterPro"/>
</dbReference>
<feature type="compositionally biased region" description="Basic and acidic residues" evidence="1">
    <location>
        <begin position="203"/>
        <end position="216"/>
    </location>
</feature>
<dbReference type="PANTHER" id="PTHR33116:SF81">
    <property type="entry name" value="RNA-DIRECTED DNA POLYMERASE"/>
    <property type="match status" value="1"/>
</dbReference>
<evidence type="ECO:0000256" key="2">
    <source>
        <dbReference type="SAM" id="Phobius"/>
    </source>
</evidence>
<dbReference type="InterPro" id="IPR000477">
    <property type="entry name" value="RT_dom"/>
</dbReference>
<dbReference type="GO" id="GO:0003964">
    <property type="term" value="F:RNA-directed DNA polymerase activity"/>
    <property type="evidence" value="ECO:0007669"/>
    <property type="project" value="UniProtKB-KW"/>
</dbReference>
<dbReference type="InterPro" id="IPR012677">
    <property type="entry name" value="Nucleotide-bd_a/b_plait_sf"/>
</dbReference>
<keyword evidence="4" id="KW-0808">Transferase</keyword>
<reference evidence="4" key="1">
    <citation type="journal article" date="2019" name="Sci. Rep.">
        <title>Draft genome of Tanacetum cinerariifolium, the natural source of mosquito coil.</title>
        <authorList>
            <person name="Yamashiro T."/>
            <person name="Shiraishi A."/>
            <person name="Satake H."/>
            <person name="Nakayama K."/>
        </authorList>
    </citation>
    <scope>NUCLEOTIDE SEQUENCE</scope>
</reference>
<evidence type="ECO:0000256" key="1">
    <source>
        <dbReference type="SAM" id="MobiDB-lite"/>
    </source>
</evidence>
<dbReference type="InterPro" id="IPR036691">
    <property type="entry name" value="Endo/exonu/phosph_ase_sf"/>
</dbReference>
<dbReference type="SUPFAM" id="SSF56219">
    <property type="entry name" value="DNase I-like"/>
    <property type="match status" value="1"/>
</dbReference>
<proteinExistence type="predicted"/>